<evidence type="ECO:0000256" key="3">
    <source>
        <dbReference type="ARBA" id="ARBA00022471"/>
    </source>
</evidence>
<gene>
    <name evidence="7" type="ORF">HHK36_020392</name>
</gene>
<evidence type="ECO:0000313" key="7">
    <source>
        <dbReference type="EMBL" id="KAF8394185.1"/>
    </source>
</evidence>
<dbReference type="PANTHER" id="PTHR31232:SF18">
    <property type="entry name" value="S-PROTEIN HOMOLOG"/>
    <property type="match status" value="1"/>
</dbReference>
<dbReference type="GO" id="GO:0060320">
    <property type="term" value="P:rejection of self pollen"/>
    <property type="evidence" value="ECO:0007669"/>
    <property type="project" value="UniProtKB-KW"/>
</dbReference>
<name>A0A834YVB9_TETSI</name>
<feature type="chain" id="PRO_5033114110" description="S-protein homolog" evidence="6">
    <location>
        <begin position="27"/>
        <end position="140"/>
    </location>
</feature>
<dbReference type="PANTHER" id="PTHR31232">
    <property type="match status" value="1"/>
</dbReference>
<evidence type="ECO:0000256" key="5">
    <source>
        <dbReference type="ARBA" id="ARBA00022729"/>
    </source>
</evidence>
<keyword evidence="8" id="KW-1185">Reference proteome</keyword>
<sequence length="140" mass="16345">MTRYNNSLVLILVLALALNESRVVIGRQHVYVGNDLGEGLTLNLHCKSKDDDLGAHVLSYGQNQTWGFRTNLFGTTLFWCNFQWGNVSDSHEVYNAQETEMRKRINTHWLSRQDGLYYYYHDAEEYELQYKWGTTKTKGN</sequence>
<dbReference type="Pfam" id="PF05938">
    <property type="entry name" value="Self-incomp_S1"/>
    <property type="match status" value="1"/>
</dbReference>
<evidence type="ECO:0000256" key="2">
    <source>
        <dbReference type="ARBA" id="ARBA00005581"/>
    </source>
</evidence>
<protein>
    <recommendedName>
        <fullName evidence="6">S-protein homolog</fullName>
    </recommendedName>
</protein>
<reference evidence="7 8" key="1">
    <citation type="submission" date="2020-04" db="EMBL/GenBank/DDBJ databases">
        <title>Plant Genome Project.</title>
        <authorList>
            <person name="Zhang R.-G."/>
        </authorList>
    </citation>
    <scope>NUCLEOTIDE SEQUENCE [LARGE SCALE GENOMIC DNA]</scope>
    <source>
        <strain evidence="7">YNK0</strain>
        <tissue evidence="7">Leaf</tissue>
    </source>
</reference>
<dbReference type="OrthoDB" id="1938697at2759"/>
<dbReference type="Proteomes" id="UP000655225">
    <property type="component" value="Unassembled WGS sequence"/>
</dbReference>
<evidence type="ECO:0000256" key="4">
    <source>
        <dbReference type="ARBA" id="ARBA00022525"/>
    </source>
</evidence>
<evidence type="ECO:0000256" key="6">
    <source>
        <dbReference type="RuleBase" id="RU367044"/>
    </source>
</evidence>
<evidence type="ECO:0000313" key="8">
    <source>
        <dbReference type="Proteomes" id="UP000655225"/>
    </source>
</evidence>
<keyword evidence="4 6" id="KW-0964">Secreted</keyword>
<dbReference type="InterPro" id="IPR010264">
    <property type="entry name" value="Self-incomp_S1"/>
</dbReference>
<dbReference type="EMBL" id="JABCRI010000014">
    <property type="protein sequence ID" value="KAF8394185.1"/>
    <property type="molecule type" value="Genomic_DNA"/>
</dbReference>
<keyword evidence="3 6" id="KW-0713">Self-incompatibility</keyword>
<dbReference type="AlphaFoldDB" id="A0A834YVB9"/>
<feature type="signal peptide" evidence="6">
    <location>
        <begin position="1"/>
        <end position="26"/>
    </location>
</feature>
<evidence type="ECO:0000256" key="1">
    <source>
        <dbReference type="ARBA" id="ARBA00004613"/>
    </source>
</evidence>
<accession>A0A834YVB9</accession>
<comment type="similarity">
    <text evidence="2 6">Belongs to the plant self-incompatibility (S1) protein family.</text>
</comment>
<dbReference type="GO" id="GO:0005576">
    <property type="term" value="C:extracellular region"/>
    <property type="evidence" value="ECO:0007669"/>
    <property type="project" value="UniProtKB-SubCell"/>
</dbReference>
<comment type="subcellular location">
    <subcellularLocation>
        <location evidence="1 6">Secreted</location>
    </subcellularLocation>
</comment>
<dbReference type="OMA" id="KRINTHW"/>
<organism evidence="7 8">
    <name type="scientific">Tetracentron sinense</name>
    <name type="common">Spur-leaf</name>
    <dbReference type="NCBI Taxonomy" id="13715"/>
    <lineage>
        <taxon>Eukaryota</taxon>
        <taxon>Viridiplantae</taxon>
        <taxon>Streptophyta</taxon>
        <taxon>Embryophyta</taxon>
        <taxon>Tracheophyta</taxon>
        <taxon>Spermatophyta</taxon>
        <taxon>Magnoliopsida</taxon>
        <taxon>Trochodendrales</taxon>
        <taxon>Trochodendraceae</taxon>
        <taxon>Tetracentron</taxon>
    </lineage>
</organism>
<keyword evidence="5 6" id="KW-0732">Signal</keyword>
<comment type="caution">
    <text evidence="7">The sequence shown here is derived from an EMBL/GenBank/DDBJ whole genome shotgun (WGS) entry which is preliminary data.</text>
</comment>
<proteinExistence type="inferred from homology"/>